<evidence type="ECO:0000313" key="2">
    <source>
        <dbReference type="Proteomes" id="UP000272560"/>
    </source>
</evidence>
<dbReference type="EMBL" id="QZVT01000021">
    <property type="protein sequence ID" value="RJT74355.1"/>
    <property type="molecule type" value="Genomic_DNA"/>
</dbReference>
<dbReference type="Proteomes" id="UP000272560">
    <property type="component" value="Unassembled WGS sequence"/>
</dbReference>
<sequence>MNVTELERMHIGQRARVTFPESGTKDSFTGVIVSVSHTGDQGTGSSTANFKVGGHMIMVMSLADSVVGPATITLLGD</sequence>
<comment type="caution">
    <text evidence="1">The sequence shown here is derived from an EMBL/GenBank/DDBJ whole genome shotgun (WGS) entry which is preliminary data.</text>
</comment>
<reference evidence="1 2" key="1">
    <citation type="submission" date="2018-09" db="EMBL/GenBank/DDBJ databases">
        <title>Novel species of Arthrobacter.</title>
        <authorList>
            <person name="Liu Q."/>
            <person name="Xin Y.-H."/>
        </authorList>
    </citation>
    <scope>NUCLEOTIDE SEQUENCE [LARGE SCALE GENOMIC DNA]</scope>
    <source>
        <strain evidence="1 2">Hz2</strain>
    </source>
</reference>
<keyword evidence="2" id="KW-1185">Reference proteome</keyword>
<proteinExistence type="predicted"/>
<organism evidence="1 2">
    <name type="scientific">Arthrobacter cheniae</name>
    <dbReference type="NCBI Taxonomy" id="1258888"/>
    <lineage>
        <taxon>Bacteria</taxon>
        <taxon>Bacillati</taxon>
        <taxon>Actinomycetota</taxon>
        <taxon>Actinomycetes</taxon>
        <taxon>Micrococcales</taxon>
        <taxon>Micrococcaceae</taxon>
        <taxon>Arthrobacter</taxon>
    </lineage>
</organism>
<evidence type="ECO:0000313" key="1">
    <source>
        <dbReference type="EMBL" id="RJT74355.1"/>
    </source>
</evidence>
<protein>
    <submittedName>
        <fullName evidence="1">Uncharacterized protein</fullName>
    </submittedName>
</protein>
<name>A0A3A5M8V2_9MICC</name>
<accession>A0A3A5M8V2</accession>
<dbReference type="AlphaFoldDB" id="A0A3A5M8V2"/>
<gene>
    <name evidence="1" type="ORF">D6T63_18665</name>
</gene>